<keyword evidence="1" id="KW-0143">Chaperone</keyword>
<evidence type="ECO:0000313" key="4">
    <source>
        <dbReference type="Proteomes" id="UP001632038"/>
    </source>
</evidence>
<dbReference type="Pfam" id="PF02179">
    <property type="entry name" value="BAG"/>
    <property type="match status" value="1"/>
</dbReference>
<proteinExistence type="predicted"/>
<dbReference type="Gene3D" id="1.20.58.120">
    <property type="entry name" value="BAG domain"/>
    <property type="match status" value="1"/>
</dbReference>
<accession>A0ABD3BDP0</accession>
<dbReference type="Proteomes" id="UP001632038">
    <property type="component" value="Unassembled WGS sequence"/>
</dbReference>
<dbReference type="SUPFAM" id="SSF63491">
    <property type="entry name" value="BAG domain"/>
    <property type="match status" value="1"/>
</dbReference>
<sequence>MRFWHRHSNTFESTILQQFRQWLEVSVIEKSIAKGNKVAEVQMTTLIEMLMRQAVKLDSIPAAAGDACAKMDLQGERVQKCVEMLDVLKVSNPKRNVPVVMSTKWETFDPSPPANQWELFD</sequence>
<dbReference type="PANTHER" id="PTHR12329">
    <property type="entry name" value="BCL2-ASSOCIATED ATHANOGENE"/>
    <property type="match status" value="1"/>
</dbReference>
<reference evidence="4" key="1">
    <citation type="journal article" date="2024" name="IScience">
        <title>Strigolactones Initiate the Formation of Haustorium-like Structures in Castilleja.</title>
        <authorList>
            <person name="Buerger M."/>
            <person name="Peterson D."/>
            <person name="Chory J."/>
        </authorList>
    </citation>
    <scope>NUCLEOTIDE SEQUENCE [LARGE SCALE GENOMIC DNA]</scope>
</reference>
<protein>
    <recommendedName>
        <fullName evidence="2">BAG domain-containing protein</fullName>
    </recommendedName>
</protein>
<evidence type="ECO:0000259" key="2">
    <source>
        <dbReference type="Pfam" id="PF02179"/>
    </source>
</evidence>
<comment type="caution">
    <text evidence="3">The sequence shown here is derived from an EMBL/GenBank/DDBJ whole genome shotgun (WGS) entry which is preliminary data.</text>
</comment>
<organism evidence="3 4">
    <name type="scientific">Castilleja foliolosa</name>
    <dbReference type="NCBI Taxonomy" id="1961234"/>
    <lineage>
        <taxon>Eukaryota</taxon>
        <taxon>Viridiplantae</taxon>
        <taxon>Streptophyta</taxon>
        <taxon>Embryophyta</taxon>
        <taxon>Tracheophyta</taxon>
        <taxon>Spermatophyta</taxon>
        <taxon>Magnoliopsida</taxon>
        <taxon>eudicotyledons</taxon>
        <taxon>Gunneridae</taxon>
        <taxon>Pentapetalae</taxon>
        <taxon>asterids</taxon>
        <taxon>lamiids</taxon>
        <taxon>Lamiales</taxon>
        <taxon>Orobanchaceae</taxon>
        <taxon>Pedicularideae</taxon>
        <taxon>Castillejinae</taxon>
        <taxon>Castilleja</taxon>
    </lineage>
</organism>
<feature type="domain" description="BAG" evidence="2">
    <location>
        <begin position="24"/>
        <end position="87"/>
    </location>
</feature>
<dbReference type="InterPro" id="IPR003103">
    <property type="entry name" value="BAG_domain"/>
</dbReference>
<dbReference type="AlphaFoldDB" id="A0ABD3BDP0"/>
<gene>
    <name evidence="3" type="ORF">CASFOL_040867</name>
</gene>
<dbReference type="InterPro" id="IPR036533">
    <property type="entry name" value="BAG_dom_sf"/>
</dbReference>
<dbReference type="InterPro" id="IPR039773">
    <property type="entry name" value="BAG_chaperone_regulator"/>
</dbReference>
<dbReference type="PANTHER" id="PTHR12329:SF17">
    <property type="entry name" value="OS04G0619900 PROTEIN"/>
    <property type="match status" value="1"/>
</dbReference>
<evidence type="ECO:0000256" key="1">
    <source>
        <dbReference type="ARBA" id="ARBA00023186"/>
    </source>
</evidence>
<dbReference type="EMBL" id="JAVIJP010000100">
    <property type="protein sequence ID" value="KAL3615206.1"/>
    <property type="molecule type" value="Genomic_DNA"/>
</dbReference>
<keyword evidence="4" id="KW-1185">Reference proteome</keyword>
<name>A0ABD3BDP0_9LAMI</name>
<evidence type="ECO:0000313" key="3">
    <source>
        <dbReference type="EMBL" id="KAL3615206.1"/>
    </source>
</evidence>